<dbReference type="SUPFAM" id="SSF109854">
    <property type="entry name" value="DinB/YfiT-like putative metalloenzymes"/>
    <property type="match status" value="1"/>
</dbReference>
<dbReference type="InterPro" id="IPR024344">
    <property type="entry name" value="MDMPI_metal-binding"/>
</dbReference>
<keyword evidence="3" id="KW-0413">Isomerase</keyword>
<dbReference type="EMBL" id="SMKV01000041">
    <property type="protein sequence ID" value="TDC88578.1"/>
    <property type="molecule type" value="Genomic_DNA"/>
</dbReference>
<protein>
    <submittedName>
        <fullName evidence="3">Maleylpyruvate isomerase family mycothiol-dependent enzyme</fullName>
    </submittedName>
</protein>
<feature type="domain" description="MDMPI C-terminal" evidence="1">
    <location>
        <begin position="170"/>
        <end position="257"/>
    </location>
</feature>
<dbReference type="Pfam" id="PF11716">
    <property type="entry name" value="MDMPI_N"/>
    <property type="match status" value="1"/>
</dbReference>
<gene>
    <name evidence="3" type="ORF">E1161_23370</name>
</gene>
<evidence type="ECO:0000259" key="1">
    <source>
        <dbReference type="Pfam" id="PF07398"/>
    </source>
</evidence>
<dbReference type="InterPro" id="IPR010872">
    <property type="entry name" value="MDMPI_C-term_domain"/>
</dbReference>
<dbReference type="Proteomes" id="UP000294744">
    <property type="component" value="Unassembled WGS sequence"/>
</dbReference>
<dbReference type="Pfam" id="PF07398">
    <property type="entry name" value="MDMPI_C"/>
    <property type="match status" value="1"/>
</dbReference>
<sequence>MCRSVLDKERIVEALAAEWDALDRVLTGLDDAQWEKDTPLPGWRVRDVAAHLIGTELMLSGEPTPDVGGDVESLPHVHNDIGARNERYVAHFRSQPHEAVLAKFREVTAARLASLRAMPDEEFHAPARTPAGESTYARFMRIRVFDCWMHEQDIRDAVGLPGGEQGACAELSIDEITTALGFVVGKRGGAPDGSSVTFDLGSRALHVVVDGRAEVVESLPGEAAVRITLPLGVFTRLCGGRVDPEEARPSVSFDGDEVLGEQLVKHLAFTI</sequence>
<dbReference type="NCBIfam" id="TIGR03083">
    <property type="entry name" value="maleylpyruvate isomerase family mycothiol-dependent enzyme"/>
    <property type="match status" value="1"/>
</dbReference>
<reference evidence="3 4" key="1">
    <citation type="submission" date="2019-03" db="EMBL/GenBank/DDBJ databases">
        <title>Draft genome sequences of novel Actinobacteria.</title>
        <authorList>
            <person name="Sahin N."/>
            <person name="Ay H."/>
            <person name="Saygin H."/>
        </authorList>
    </citation>
    <scope>NUCLEOTIDE SEQUENCE [LARGE SCALE GENOMIC DNA]</scope>
    <source>
        <strain evidence="3 4">16K404</strain>
    </source>
</reference>
<dbReference type="InterPro" id="IPR034660">
    <property type="entry name" value="DinB/YfiT-like"/>
</dbReference>
<evidence type="ECO:0000259" key="2">
    <source>
        <dbReference type="Pfam" id="PF11716"/>
    </source>
</evidence>
<name>A0A4R4UAL3_9PSEU</name>
<evidence type="ECO:0000313" key="4">
    <source>
        <dbReference type="Proteomes" id="UP000294744"/>
    </source>
</evidence>
<keyword evidence="3" id="KW-0670">Pyruvate</keyword>
<accession>A0A4R4UAL3</accession>
<evidence type="ECO:0000313" key="3">
    <source>
        <dbReference type="EMBL" id="TDC88578.1"/>
    </source>
</evidence>
<dbReference type="GO" id="GO:0016853">
    <property type="term" value="F:isomerase activity"/>
    <property type="evidence" value="ECO:0007669"/>
    <property type="project" value="UniProtKB-KW"/>
</dbReference>
<feature type="domain" description="Mycothiol-dependent maleylpyruvate isomerase metal-binding" evidence="2">
    <location>
        <begin position="15"/>
        <end position="155"/>
    </location>
</feature>
<dbReference type="OrthoDB" id="154293at2"/>
<comment type="caution">
    <text evidence="3">The sequence shown here is derived from an EMBL/GenBank/DDBJ whole genome shotgun (WGS) entry which is preliminary data.</text>
</comment>
<proteinExistence type="predicted"/>
<dbReference type="Gene3D" id="1.20.120.450">
    <property type="entry name" value="dinb family like domain"/>
    <property type="match status" value="1"/>
</dbReference>
<dbReference type="AlphaFoldDB" id="A0A4R4UAL3"/>
<keyword evidence="4" id="KW-1185">Reference proteome</keyword>
<dbReference type="GO" id="GO:0046872">
    <property type="term" value="F:metal ion binding"/>
    <property type="evidence" value="ECO:0007669"/>
    <property type="project" value="InterPro"/>
</dbReference>
<dbReference type="InterPro" id="IPR017517">
    <property type="entry name" value="Maleyloyr_isom"/>
</dbReference>
<organism evidence="3 4">
    <name type="scientific">Saccharopolyspora aridisoli</name>
    <dbReference type="NCBI Taxonomy" id="2530385"/>
    <lineage>
        <taxon>Bacteria</taxon>
        <taxon>Bacillati</taxon>
        <taxon>Actinomycetota</taxon>
        <taxon>Actinomycetes</taxon>
        <taxon>Pseudonocardiales</taxon>
        <taxon>Pseudonocardiaceae</taxon>
        <taxon>Saccharopolyspora</taxon>
    </lineage>
</organism>